<dbReference type="InterPro" id="IPR006838">
    <property type="entry name" value="ADTRP_AIG1"/>
</dbReference>
<keyword evidence="3 5" id="KW-1133">Transmembrane helix</keyword>
<dbReference type="PANTHER" id="PTHR12242:SF1">
    <property type="entry name" value="MYND-TYPE DOMAIN-CONTAINING PROTEIN"/>
    <property type="match status" value="1"/>
</dbReference>
<dbReference type="GO" id="GO:0016020">
    <property type="term" value="C:membrane"/>
    <property type="evidence" value="ECO:0007669"/>
    <property type="project" value="InterPro"/>
</dbReference>
<dbReference type="GO" id="GO:0012505">
    <property type="term" value="C:endomembrane system"/>
    <property type="evidence" value="ECO:0007669"/>
    <property type="project" value="UniProtKB-SubCell"/>
</dbReference>
<evidence type="ECO:0000256" key="5">
    <source>
        <dbReference type="SAM" id="Phobius"/>
    </source>
</evidence>
<dbReference type="OrthoDB" id="419711at2759"/>
<evidence type="ECO:0000256" key="4">
    <source>
        <dbReference type="ARBA" id="ARBA00023136"/>
    </source>
</evidence>
<name>A0A9P6T3S7_9FUNG</name>
<comment type="subcellular location">
    <subcellularLocation>
        <location evidence="1">Endomembrane system</location>
        <topology evidence="1">Multi-pass membrane protein</topology>
    </subcellularLocation>
</comment>
<dbReference type="AlphaFoldDB" id="A0A9P6T3S7"/>
<evidence type="ECO:0000313" key="7">
    <source>
        <dbReference type="Proteomes" id="UP000703661"/>
    </source>
</evidence>
<keyword evidence="7" id="KW-1185">Reference proteome</keyword>
<evidence type="ECO:0000256" key="1">
    <source>
        <dbReference type="ARBA" id="ARBA00004127"/>
    </source>
</evidence>
<gene>
    <name evidence="6" type="ORF">BGZ80_000085</name>
</gene>
<dbReference type="EMBL" id="JAAAID010000101">
    <property type="protein sequence ID" value="KAG0022514.1"/>
    <property type="molecule type" value="Genomic_DNA"/>
</dbReference>
<feature type="transmembrane region" description="Helical" evidence="5">
    <location>
        <begin position="38"/>
        <end position="59"/>
    </location>
</feature>
<feature type="transmembrane region" description="Helical" evidence="5">
    <location>
        <begin position="105"/>
        <end position="129"/>
    </location>
</feature>
<reference evidence="6" key="1">
    <citation type="journal article" date="2020" name="Fungal Divers.">
        <title>Resolving the Mortierellaceae phylogeny through synthesis of multi-gene phylogenetics and phylogenomics.</title>
        <authorList>
            <person name="Vandepol N."/>
            <person name="Liber J."/>
            <person name="Desiro A."/>
            <person name="Na H."/>
            <person name="Kennedy M."/>
            <person name="Barry K."/>
            <person name="Grigoriev I.V."/>
            <person name="Miller A.N."/>
            <person name="O'Donnell K."/>
            <person name="Stajich J.E."/>
            <person name="Bonito G."/>
        </authorList>
    </citation>
    <scope>NUCLEOTIDE SEQUENCE</scope>
    <source>
        <strain evidence="6">NRRL 2769</strain>
    </source>
</reference>
<protein>
    <submittedName>
        <fullName evidence="6">Uncharacterized protein</fullName>
    </submittedName>
</protein>
<feature type="transmembrane region" description="Helical" evidence="5">
    <location>
        <begin position="210"/>
        <end position="230"/>
    </location>
</feature>
<keyword evidence="2 5" id="KW-0812">Transmembrane</keyword>
<comment type="caution">
    <text evidence="6">The sequence shown here is derived from an EMBL/GenBank/DDBJ whole genome shotgun (WGS) entry which is preliminary data.</text>
</comment>
<evidence type="ECO:0000313" key="6">
    <source>
        <dbReference type="EMBL" id="KAG0022514.1"/>
    </source>
</evidence>
<feature type="transmembrane region" description="Helical" evidence="5">
    <location>
        <begin position="174"/>
        <end position="198"/>
    </location>
</feature>
<organism evidence="6 7">
    <name type="scientific">Entomortierella chlamydospora</name>
    <dbReference type="NCBI Taxonomy" id="101097"/>
    <lineage>
        <taxon>Eukaryota</taxon>
        <taxon>Fungi</taxon>
        <taxon>Fungi incertae sedis</taxon>
        <taxon>Mucoromycota</taxon>
        <taxon>Mortierellomycotina</taxon>
        <taxon>Mortierellomycetes</taxon>
        <taxon>Mortierellales</taxon>
        <taxon>Mortierellaceae</taxon>
        <taxon>Entomortierella</taxon>
    </lineage>
</organism>
<accession>A0A9P6T3S7</accession>
<evidence type="ECO:0000256" key="2">
    <source>
        <dbReference type="ARBA" id="ARBA00022692"/>
    </source>
</evidence>
<proteinExistence type="predicted"/>
<dbReference type="Proteomes" id="UP000703661">
    <property type="component" value="Unassembled WGS sequence"/>
</dbReference>
<sequence length="266" mass="30887">MPSIIVRAMKLDQFEPNRIVTSNIVSPKTLAIIRGIEFLYVLTATISVWATTTGAINYFQYFTHLTYFGLMSYLLASTLWGYFYLRQPESERAQWVKSGSPWLGYTHWLLYSTVVTYSVIVPIVFWSLLAIGMNKWTPMVFYQNISEHAMDGVFGALFEVILSRHFLEPIHSLFVAAVMILYMLWSFVVHATTGKWVYPFLDWSQGPKAAIYYVAIAIALFIVFFAMLFIHKYRNKWLSSRSIKINGHLDQEYEMYGEKDLERNGL</sequence>
<dbReference type="PANTHER" id="PTHR12242">
    <property type="entry name" value="OS02G0130600 PROTEIN-RELATED"/>
    <property type="match status" value="1"/>
</dbReference>
<feature type="transmembrane region" description="Helical" evidence="5">
    <location>
        <begin position="65"/>
        <end position="85"/>
    </location>
</feature>
<evidence type="ECO:0000256" key="3">
    <source>
        <dbReference type="ARBA" id="ARBA00022989"/>
    </source>
</evidence>
<dbReference type="Pfam" id="PF04750">
    <property type="entry name" value="Far-17a_AIG1"/>
    <property type="match status" value="1"/>
</dbReference>
<keyword evidence="4 5" id="KW-0472">Membrane</keyword>
<feature type="transmembrane region" description="Helical" evidence="5">
    <location>
        <begin position="149"/>
        <end position="167"/>
    </location>
</feature>